<dbReference type="Proteomes" id="UP000237347">
    <property type="component" value="Unassembled WGS sequence"/>
</dbReference>
<feature type="non-terminal residue" evidence="2">
    <location>
        <position position="1"/>
    </location>
</feature>
<comment type="caution">
    <text evidence="2">The sequence shown here is derived from an EMBL/GenBank/DDBJ whole genome shotgun (WGS) entry which is preliminary data.</text>
</comment>
<protein>
    <submittedName>
        <fullName evidence="2">Cytochrome p450 cyp749a22</fullName>
    </submittedName>
</protein>
<feature type="transmembrane region" description="Helical" evidence="1">
    <location>
        <begin position="9"/>
        <end position="25"/>
    </location>
</feature>
<keyword evidence="1" id="KW-0812">Transmembrane</keyword>
<keyword evidence="1" id="KW-0472">Membrane</keyword>
<reference evidence="2 3" key="1">
    <citation type="journal article" date="2018" name="Sci. Data">
        <title>The draft genome sequence of cork oak.</title>
        <authorList>
            <person name="Ramos A.M."/>
            <person name="Usie A."/>
            <person name="Barbosa P."/>
            <person name="Barros P.M."/>
            <person name="Capote T."/>
            <person name="Chaves I."/>
            <person name="Simoes F."/>
            <person name="Abreu I."/>
            <person name="Carrasquinho I."/>
            <person name="Faro C."/>
            <person name="Guimaraes J.B."/>
            <person name="Mendonca D."/>
            <person name="Nobrega F."/>
            <person name="Rodrigues L."/>
            <person name="Saibo N.J.M."/>
            <person name="Varela M.C."/>
            <person name="Egas C."/>
            <person name="Matos J."/>
            <person name="Miguel C.M."/>
            <person name="Oliveira M.M."/>
            <person name="Ricardo C.P."/>
            <person name="Goncalves S."/>
        </authorList>
    </citation>
    <scope>NUCLEOTIDE SEQUENCE [LARGE SCALE GENOMIC DNA]</scope>
    <source>
        <strain evidence="3">cv. HL8</strain>
    </source>
</reference>
<feature type="transmembrane region" description="Helical" evidence="1">
    <location>
        <begin position="146"/>
        <end position="167"/>
    </location>
</feature>
<name>A0AAW0J6F5_QUESU</name>
<dbReference type="EMBL" id="PKMF04000676">
    <property type="protein sequence ID" value="KAK7822133.1"/>
    <property type="molecule type" value="Genomic_DNA"/>
</dbReference>
<keyword evidence="1" id="KW-1133">Transmembrane helix</keyword>
<dbReference type="AlphaFoldDB" id="A0AAW0J6F5"/>
<feature type="transmembrane region" description="Helical" evidence="1">
    <location>
        <begin position="45"/>
        <end position="67"/>
    </location>
</feature>
<accession>A0AAW0J6F5</accession>
<evidence type="ECO:0000313" key="2">
    <source>
        <dbReference type="EMBL" id="KAK7822133.1"/>
    </source>
</evidence>
<sequence length="177" mass="20493">SKPTKHEKVFELVLGTFFSLSLVGWKSKMKQRNVTNDQSKHWDFAIIVMDTIVTYDILTSSLCLYFLSTLIRGLHKLWWTPIHMKDQLSSQGIKGPSYRFFHGSTKEITNMKKEAMSRPMNLSHDIFSTILPHVHSWVDKYVNLPIFNFVALYSSVQVIIIFNGLALKLNWSLLNQS</sequence>
<evidence type="ECO:0000313" key="3">
    <source>
        <dbReference type="Proteomes" id="UP000237347"/>
    </source>
</evidence>
<organism evidence="2 3">
    <name type="scientific">Quercus suber</name>
    <name type="common">Cork oak</name>
    <dbReference type="NCBI Taxonomy" id="58331"/>
    <lineage>
        <taxon>Eukaryota</taxon>
        <taxon>Viridiplantae</taxon>
        <taxon>Streptophyta</taxon>
        <taxon>Embryophyta</taxon>
        <taxon>Tracheophyta</taxon>
        <taxon>Spermatophyta</taxon>
        <taxon>Magnoliopsida</taxon>
        <taxon>eudicotyledons</taxon>
        <taxon>Gunneridae</taxon>
        <taxon>Pentapetalae</taxon>
        <taxon>rosids</taxon>
        <taxon>fabids</taxon>
        <taxon>Fagales</taxon>
        <taxon>Fagaceae</taxon>
        <taxon>Quercus</taxon>
    </lineage>
</organism>
<keyword evidence="3" id="KW-1185">Reference proteome</keyword>
<proteinExistence type="predicted"/>
<gene>
    <name evidence="2" type="primary">C7A22_10</name>
    <name evidence="2" type="ORF">CFP56_036974</name>
</gene>
<evidence type="ECO:0000256" key="1">
    <source>
        <dbReference type="SAM" id="Phobius"/>
    </source>
</evidence>